<comment type="caution">
    <text evidence="2">The sequence shown here is derived from an EMBL/GenBank/DDBJ whole genome shotgun (WGS) entry which is preliminary data.</text>
</comment>
<keyword evidence="1" id="KW-0472">Membrane</keyword>
<dbReference type="Proteomes" id="UP001428341">
    <property type="component" value="Unassembled WGS sequence"/>
</dbReference>
<evidence type="ECO:0000313" key="3">
    <source>
        <dbReference type="Proteomes" id="UP001428341"/>
    </source>
</evidence>
<proteinExistence type="predicted"/>
<evidence type="ECO:0000313" key="2">
    <source>
        <dbReference type="EMBL" id="KAK9216920.1"/>
    </source>
</evidence>
<organism evidence="2 3">
    <name type="scientific">Citrus x changshan-huyou</name>
    <dbReference type="NCBI Taxonomy" id="2935761"/>
    <lineage>
        <taxon>Eukaryota</taxon>
        <taxon>Viridiplantae</taxon>
        <taxon>Streptophyta</taxon>
        <taxon>Embryophyta</taxon>
        <taxon>Tracheophyta</taxon>
        <taxon>Spermatophyta</taxon>
        <taxon>Magnoliopsida</taxon>
        <taxon>eudicotyledons</taxon>
        <taxon>Gunneridae</taxon>
        <taxon>Pentapetalae</taxon>
        <taxon>rosids</taxon>
        <taxon>malvids</taxon>
        <taxon>Sapindales</taxon>
        <taxon>Rutaceae</taxon>
        <taxon>Aurantioideae</taxon>
        <taxon>Citrus</taxon>
    </lineage>
</organism>
<keyword evidence="1" id="KW-0812">Transmembrane</keyword>
<dbReference type="PANTHER" id="PTHR36316:SF1">
    <property type="entry name" value="OS06G0213900 PROTEIN"/>
    <property type="match status" value="1"/>
</dbReference>
<protein>
    <submittedName>
        <fullName evidence="2">Uncharacterized protein</fullName>
    </submittedName>
</protein>
<reference evidence="2 3" key="1">
    <citation type="submission" date="2024-05" db="EMBL/GenBank/DDBJ databases">
        <title>Haplotype-resolved chromosome-level genome assembly of Huyou (Citrus changshanensis).</title>
        <authorList>
            <person name="Miao C."/>
            <person name="Chen W."/>
            <person name="Wu Y."/>
            <person name="Wang L."/>
            <person name="Zhao S."/>
            <person name="Grierson D."/>
            <person name="Xu C."/>
            <person name="Chen K."/>
        </authorList>
    </citation>
    <scope>NUCLEOTIDE SEQUENCE [LARGE SCALE GENOMIC DNA]</scope>
    <source>
        <strain evidence="2">01-14</strain>
        <tissue evidence="2">Leaf</tissue>
    </source>
</reference>
<keyword evidence="1" id="KW-1133">Transmembrane helix</keyword>
<dbReference type="AlphaFoldDB" id="A0AAP0MU42"/>
<dbReference type="PANTHER" id="PTHR36316">
    <property type="entry name" value="OS06G0213900 PROTEIN"/>
    <property type="match status" value="1"/>
</dbReference>
<evidence type="ECO:0000256" key="1">
    <source>
        <dbReference type="SAM" id="Phobius"/>
    </source>
</evidence>
<gene>
    <name evidence="2" type="ORF">WN944_008932</name>
</gene>
<dbReference type="EMBL" id="JBCGBO010000003">
    <property type="protein sequence ID" value="KAK9216920.1"/>
    <property type="molecule type" value="Genomic_DNA"/>
</dbReference>
<sequence length="109" mass="12097">MASSSTPSPVGSTAQNPKRSLGFIANAKKHKHSFIQFFAMTGILLLSVRSLGQKYRIHDLQEDTSALKEEQESLTNRMNNIKHSLLHEASLEPTGLFASRLCHLFGEES</sequence>
<keyword evidence="3" id="KW-1185">Reference proteome</keyword>
<feature type="transmembrane region" description="Helical" evidence="1">
    <location>
        <begin position="34"/>
        <end position="52"/>
    </location>
</feature>
<accession>A0AAP0MU42</accession>
<name>A0AAP0MU42_9ROSI</name>